<keyword evidence="2" id="KW-0614">Plasmid</keyword>
<accession>A0A1E5NXH5</accession>
<dbReference type="InterPro" id="IPR046183">
    <property type="entry name" value="DUF6211"/>
</dbReference>
<organism evidence="2 3">
    <name type="scientific">Streptomyces subrutilus</name>
    <dbReference type="NCBI Taxonomy" id="36818"/>
    <lineage>
        <taxon>Bacteria</taxon>
        <taxon>Bacillati</taxon>
        <taxon>Actinomycetota</taxon>
        <taxon>Actinomycetes</taxon>
        <taxon>Kitasatosporales</taxon>
        <taxon>Streptomycetaceae</taxon>
        <taxon>Streptomyces</taxon>
    </lineage>
</organism>
<evidence type="ECO:0000256" key="1">
    <source>
        <dbReference type="SAM" id="MobiDB-lite"/>
    </source>
</evidence>
<geneLocation type="plasmid" evidence="3">
    <name>pacmp2</name>
</geneLocation>
<evidence type="ECO:0000313" key="2">
    <source>
        <dbReference type="EMBL" id="OEJ20900.1"/>
    </source>
</evidence>
<feature type="compositionally biased region" description="Polar residues" evidence="1">
    <location>
        <begin position="87"/>
        <end position="102"/>
    </location>
</feature>
<dbReference type="EMBL" id="MEHK01000006">
    <property type="protein sequence ID" value="OEJ20900.1"/>
    <property type="molecule type" value="Genomic_DNA"/>
</dbReference>
<gene>
    <name evidence="2" type="ORF">BGK67_35285</name>
</gene>
<dbReference type="Proteomes" id="UP000095705">
    <property type="component" value="Plasmid pACMP2"/>
</dbReference>
<sequence>MMVNDAEMDTAPALDDWITLNVVNSAGADASDTYRIEDGPLPGDGGWFIVLADENSPGAKDWATAIKDTDIKRITRPIESGVMQWDYQPQETMAEQASTDGESTAERGLTDSGVVLLPRAAGRDDRGDAGANDDDH</sequence>
<dbReference type="OrthoDB" id="4218792at2"/>
<name>A0A1E5NXH5_9ACTN</name>
<dbReference type="AlphaFoldDB" id="A0A1E5NXH5"/>
<keyword evidence="3" id="KW-1185">Reference proteome</keyword>
<comment type="caution">
    <text evidence="2">The sequence shown here is derived from an EMBL/GenBank/DDBJ whole genome shotgun (WGS) entry which is preliminary data.</text>
</comment>
<reference evidence="2 3" key="1">
    <citation type="submission" date="2016-08" db="EMBL/GenBank/DDBJ databases">
        <title>The complete genome of Streptomyces subrutilus 10-1-1.</title>
        <authorList>
            <person name="Chen X."/>
        </authorList>
    </citation>
    <scope>NUCLEOTIDE SEQUENCE [LARGE SCALE GENOMIC DNA]</scope>
    <source>
        <strain evidence="2 3">10-1-1</strain>
        <plasmid evidence="3">pacmp2</plasmid>
    </source>
</reference>
<proteinExistence type="predicted"/>
<feature type="region of interest" description="Disordered" evidence="1">
    <location>
        <begin position="85"/>
        <end position="136"/>
    </location>
</feature>
<dbReference type="RefSeq" id="WP_069918049.1">
    <property type="nucleotide sequence ID" value="NZ_CM007204.1"/>
</dbReference>
<evidence type="ECO:0000313" key="3">
    <source>
        <dbReference type="Proteomes" id="UP000095705"/>
    </source>
</evidence>
<protein>
    <submittedName>
        <fullName evidence="2">Uncharacterized protein</fullName>
    </submittedName>
</protein>
<dbReference type="Pfam" id="PF19716">
    <property type="entry name" value="DUF6211"/>
    <property type="match status" value="1"/>
</dbReference>